<reference evidence="1 2" key="1">
    <citation type="submission" date="2018-03" db="EMBL/GenBank/DDBJ databases">
        <title>Genomic Encyclopedia of Type Strains, Phase III (KMG-III): the genomes of soil and plant-associated and newly described type strains.</title>
        <authorList>
            <person name="Whitman W."/>
        </authorList>
    </citation>
    <scope>NUCLEOTIDE SEQUENCE [LARGE SCALE GENOMIC DNA]</scope>
    <source>
        <strain evidence="1 2">CGMCC 1.07653</strain>
    </source>
</reference>
<accession>A0A2P8H858</accession>
<name>A0A2P8H858_9BACI</name>
<dbReference type="OrthoDB" id="2964472at2"/>
<organism evidence="1 2">
    <name type="scientific">Salsuginibacillus halophilus</name>
    <dbReference type="NCBI Taxonomy" id="517424"/>
    <lineage>
        <taxon>Bacteria</taxon>
        <taxon>Bacillati</taxon>
        <taxon>Bacillota</taxon>
        <taxon>Bacilli</taxon>
        <taxon>Bacillales</taxon>
        <taxon>Bacillaceae</taxon>
        <taxon>Salsuginibacillus</taxon>
    </lineage>
</organism>
<dbReference type="EMBL" id="PYAV01000015">
    <property type="protein sequence ID" value="PSL42417.1"/>
    <property type="molecule type" value="Genomic_DNA"/>
</dbReference>
<dbReference type="AlphaFoldDB" id="A0A2P8H858"/>
<evidence type="ECO:0000313" key="2">
    <source>
        <dbReference type="Proteomes" id="UP000242310"/>
    </source>
</evidence>
<dbReference type="RefSeq" id="WP_106589705.1">
    <property type="nucleotide sequence ID" value="NZ_PYAV01000015.1"/>
</dbReference>
<sequence length="156" mass="18247">MSKPIHLYLSRYDEHLQYLRANNQESPSWRELREEELPGFLQVQDSEVHIQENAIVRDWNETGGLEPGSAVRTDVTLANGTRLSMTGYYIRDEQDWFPTENAPIHLDETCGFCDGILKGLGSNSKRKEEYCMLPFLEKKHLFEQVLKRHHDTFYNS</sequence>
<proteinExistence type="predicted"/>
<gene>
    <name evidence="1" type="ORF">B0H94_11521</name>
</gene>
<dbReference type="Proteomes" id="UP000242310">
    <property type="component" value="Unassembled WGS sequence"/>
</dbReference>
<protein>
    <submittedName>
        <fullName evidence="1">Uncharacterized protein</fullName>
    </submittedName>
</protein>
<keyword evidence="2" id="KW-1185">Reference proteome</keyword>
<comment type="caution">
    <text evidence="1">The sequence shown here is derived from an EMBL/GenBank/DDBJ whole genome shotgun (WGS) entry which is preliminary data.</text>
</comment>
<evidence type="ECO:0000313" key="1">
    <source>
        <dbReference type="EMBL" id="PSL42417.1"/>
    </source>
</evidence>